<name>A0ACB8RIW4_9AGAM</name>
<reference evidence="1" key="2">
    <citation type="journal article" date="2022" name="New Phytol.">
        <title>Evolutionary transition to the ectomycorrhizal habit in the genomes of a hyperdiverse lineage of mushroom-forming fungi.</title>
        <authorList>
            <person name="Looney B."/>
            <person name="Miyauchi S."/>
            <person name="Morin E."/>
            <person name="Drula E."/>
            <person name="Courty P.E."/>
            <person name="Kohler A."/>
            <person name="Kuo A."/>
            <person name="LaButti K."/>
            <person name="Pangilinan J."/>
            <person name="Lipzen A."/>
            <person name="Riley R."/>
            <person name="Andreopoulos W."/>
            <person name="He G."/>
            <person name="Johnson J."/>
            <person name="Nolan M."/>
            <person name="Tritt A."/>
            <person name="Barry K.W."/>
            <person name="Grigoriev I.V."/>
            <person name="Nagy L.G."/>
            <person name="Hibbett D."/>
            <person name="Henrissat B."/>
            <person name="Matheny P.B."/>
            <person name="Labbe J."/>
            <person name="Martin F.M."/>
        </authorList>
    </citation>
    <scope>NUCLEOTIDE SEQUENCE</scope>
    <source>
        <strain evidence="1">FP105234-sp</strain>
    </source>
</reference>
<evidence type="ECO:0000313" key="2">
    <source>
        <dbReference type="Proteomes" id="UP000814033"/>
    </source>
</evidence>
<dbReference type="Proteomes" id="UP000814033">
    <property type="component" value="Unassembled WGS sequence"/>
</dbReference>
<accession>A0ACB8RIW4</accession>
<proteinExistence type="predicted"/>
<evidence type="ECO:0000313" key="1">
    <source>
        <dbReference type="EMBL" id="KAI0043985.1"/>
    </source>
</evidence>
<dbReference type="EMBL" id="MU275998">
    <property type="protein sequence ID" value="KAI0043985.1"/>
    <property type="molecule type" value="Genomic_DNA"/>
</dbReference>
<organism evidence="1 2">
    <name type="scientific">Auriscalpium vulgare</name>
    <dbReference type="NCBI Taxonomy" id="40419"/>
    <lineage>
        <taxon>Eukaryota</taxon>
        <taxon>Fungi</taxon>
        <taxon>Dikarya</taxon>
        <taxon>Basidiomycota</taxon>
        <taxon>Agaricomycotina</taxon>
        <taxon>Agaricomycetes</taxon>
        <taxon>Russulales</taxon>
        <taxon>Auriscalpiaceae</taxon>
        <taxon>Auriscalpium</taxon>
    </lineage>
</organism>
<sequence>MFRQVGKGESGARRYANWWASCVSVSSISGGYGPRPDGVPDSYLENSSAVNATECDHITK</sequence>
<protein>
    <submittedName>
        <fullName evidence="1">Uncharacterized protein</fullName>
    </submittedName>
</protein>
<reference evidence="1" key="1">
    <citation type="submission" date="2021-02" db="EMBL/GenBank/DDBJ databases">
        <authorList>
            <consortium name="DOE Joint Genome Institute"/>
            <person name="Ahrendt S."/>
            <person name="Looney B.P."/>
            <person name="Miyauchi S."/>
            <person name="Morin E."/>
            <person name="Drula E."/>
            <person name="Courty P.E."/>
            <person name="Chicoki N."/>
            <person name="Fauchery L."/>
            <person name="Kohler A."/>
            <person name="Kuo A."/>
            <person name="Labutti K."/>
            <person name="Pangilinan J."/>
            <person name="Lipzen A."/>
            <person name="Riley R."/>
            <person name="Andreopoulos W."/>
            <person name="He G."/>
            <person name="Johnson J."/>
            <person name="Barry K.W."/>
            <person name="Grigoriev I.V."/>
            <person name="Nagy L."/>
            <person name="Hibbett D."/>
            <person name="Henrissat B."/>
            <person name="Matheny P.B."/>
            <person name="Labbe J."/>
            <person name="Martin F."/>
        </authorList>
    </citation>
    <scope>NUCLEOTIDE SEQUENCE</scope>
    <source>
        <strain evidence="1">FP105234-sp</strain>
    </source>
</reference>
<keyword evidence="2" id="KW-1185">Reference proteome</keyword>
<comment type="caution">
    <text evidence="1">The sequence shown here is derived from an EMBL/GenBank/DDBJ whole genome shotgun (WGS) entry which is preliminary data.</text>
</comment>
<gene>
    <name evidence="1" type="ORF">FA95DRAFT_1562741</name>
</gene>